<feature type="non-terminal residue" evidence="1">
    <location>
        <position position="1"/>
    </location>
</feature>
<protein>
    <submittedName>
        <fullName evidence="1">Uncharacterized protein</fullName>
    </submittedName>
</protein>
<name>A0A0F8Y3P1_9ZZZZ</name>
<sequence>KFWSAYPKKRSKGYAKKVWLRIKPGEELLKIMLDKITEAKKTNDWKKQNGDFIPYPATWLNAEAWEDEYETEKRYDEE</sequence>
<dbReference type="EMBL" id="LAZR01026511">
    <property type="protein sequence ID" value="KKL68504.1"/>
    <property type="molecule type" value="Genomic_DNA"/>
</dbReference>
<reference evidence="1" key="1">
    <citation type="journal article" date="2015" name="Nature">
        <title>Complex archaea that bridge the gap between prokaryotes and eukaryotes.</title>
        <authorList>
            <person name="Spang A."/>
            <person name="Saw J.H."/>
            <person name="Jorgensen S.L."/>
            <person name="Zaremba-Niedzwiedzka K."/>
            <person name="Martijn J."/>
            <person name="Lind A.E."/>
            <person name="van Eijk R."/>
            <person name="Schleper C."/>
            <person name="Guy L."/>
            <person name="Ettema T.J."/>
        </authorList>
    </citation>
    <scope>NUCLEOTIDE SEQUENCE</scope>
</reference>
<evidence type="ECO:0000313" key="2">
    <source>
        <dbReference type="EMBL" id="KKL68504.1"/>
    </source>
</evidence>
<organism evidence="1">
    <name type="scientific">marine sediment metagenome</name>
    <dbReference type="NCBI Taxonomy" id="412755"/>
    <lineage>
        <taxon>unclassified sequences</taxon>
        <taxon>metagenomes</taxon>
        <taxon>ecological metagenomes</taxon>
    </lineage>
</organism>
<accession>A0A0F8Y3P1</accession>
<proteinExistence type="predicted"/>
<gene>
    <name evidence="2" type="ORF">LCGC14_2124360</name>
    <name evidence="1" type="ORF">LCGC14_2869190</name>
</gene>
<dbReference type="AlphaFoldDB" id="A0A0F8Y3P1"/>
<comment type="caution">
    <text evidence="1">The sequence shown here is derived from an EMBL/GenBank/DDBJ whole genome shotgun (WGS) entry which is preliminary data.</text>
</comment>
<dbReference type="EMBL" id="LAZR01055653">
    <property type="protein sequence ID" value="KKK75888.1"/>
    <property type="molecule type" value="Genomic_DNA"/>
</dbReference>
<evidence type="ECO:0000313" key="1">
    <source>
        <dbReference type="EMBL" id="KKK75888.1"/>
    </source>
</evidence>